<keyword evidence="2" id="KW-1185">Reference proteome</keyword>
<gene>
    <name evidence="1" type="ORF">L6452_14638</name>
</gene>
<name>A0ACB9CLM4_ARCLA</name>
<accession>A0ACB9CLM4</accession>
<proteinExistence type="predicted"/>
<dbReference type="EMBL" id="CM042050">
    <property type="protein sequence ID" value="KAI3735150.1"/>
    <property type="molecule type" value="Genomic_DNA"/>
</dbReference>
<dbReference type="Proteomes" id="UP001055879">
    <property type="component" value="Linkage Group LG04"/>
</dbReference>
<organism evidence="1 2">
    <name type="scientific">Arctium lappa</name>
    <name type="common">Greater burdock</name>
    <name type="synonym">Lappa major</name>
    <dbReference type="NCBI Taxonomy" id="4217"/>
    <lineage>
        <taxon>Eukaryota</taxon>
        <taxon>Viridiplantae</taxon>
        <taxon>Streptophyta</taxon>
        <taxon>Embryophyta</taxon>
        <taxon>Tracheophyta</taxon>
        <taxon>Spermatophyta</taxon>
        <taxon>Magnoliopsida</taxon>
        <taxon>eudicotyledons</taxon>
        <taxon>Gunneridae</taxon>
        <taxon>Pentapetalae</taxon>
        <taxon>asterids</taxon>
        <taxon>campanulids</taxon>
        <taxon>Asterales</taxon>
        <taxon>Asteraceae</taxon>
        <taxon>Carduoideae</taxon>
        <taxon>Cardueae</taxon>
        <taxon>Arctiinae</taxon>
        <taxon>Arctium</taxon>
    </lineage>
</organism>
<reference evidence="1 2" key="2">
    <citation type="journal article" date="2022" name="Mol. Ecol. Resour.">
        <title>The genomes of chicory, endive, great burdock and yacon provide insights into Asteraceae paleo-polyploidization history and plant inulin production.</title>
        <authorList>
            <person name="Fan W."/>
            <person name="Wang S."/>
            <person name="Wang H."/>
            <person name="Wang A."/>
            <person name="Jiang F."/>
            <person name="Liu H."/>
            <person name="Zhao H."/>
            <person name="Xu D."/>
            <person name="Zhang Y."/>
        </authorList>
    </citation>
    <scope>NUCLEOTIDE SEQUENCE [LARGE SCALE GENOMIC DNA]</scope>
    <source>
        <strain evidence="2">cv. Niubang</strain>
    </source>
</reference>
<protein>
    <submittedName>
        <fullName evidence="1">Uncharacterized protein</fullName>
    </submittedName>
</protein>
<evidence type="ECO:0000313" key="2">
    <source>
        <dbReference type="Proteomes" id="UP001055879"/>
    </source>
</evidence>
<reference evidence="2" key="1">
    <citation type="journal article" date="2022" name="Mol. Ecol. Resour.">
        <title>The genomes of chicory, endive, great burdock and yacon provide insights into Asteraceae palaeo-polyploidization history and plant inulin production.</title>
        <authorList>
            <person name="Fan W."/>
            <person name="Wang S."/>
            <person name="Wang H."/>
            <person name="Wang A."/>
            <person name="Jiang F."/>
            <person name="Liu H."/>
            <person name="Zhao H."/>
            <person name="Xu D."/>
            <person name="Zhang Y."/>
        </authorList>
    </citation>
    <scope>NUCLEOTIDE SEQUENCE [LARGE SCALE GENOMIC DNA]</scope>
    <source>
        <strain evidence="2">cv. Niubang</strain>
    </source>
</reference>
<comment type="caution">
    <text evidence="1">The sequence shown here is derived from an EMBL/GenBank/DDBJ whole genome shotgun (WGS) entry which is preliminary data.</text>
</comment>
<sequence>MFLGSFWLTYKYDTASHQVSASILSSEEHPDLTFGVEDVRSILRIPEYETYAPFPAVREHDEVVATLNYIHEGKSKGSGTLLRKNMGAIWNFFFSHLLYCISHKTSGWDQSLTFITRLAHALIFMQHIDFAQVIFDSIVTAISPPRTHNVALPRFLSLIINKKLVGPLRVDVDLSEPSVVYDLPSTQIRKQTLHKPVKPTDTPLSACMISFITSPNPIWGTFLETGTERPTLSQSSSKSVVLIPQKSTRAKSVAIKKKKATSNVTLASMTMPSKQPSESTPVITPSSKKRRGSKSPPKSRPKRLRKSFLAEPHTPSTDSQKSDEVEIPPLGPRGSTIPQATSSTLSQQDELASSPSQRSSSSHHNLTPEVAPDDSALLHEEHILPDIGSKSNTDTFLDLIFSDTTTYLKDQSTPSPPPSPIVSPPKPTSPKSITHPTEINNLTSPQLTPLKATSPKPSPKQSPESPKHKPSPKHSPNKGSHPSSPDSPLGFPPKRQPQPISRILPHDPPSPVTERAGSSAPTPLVPNSQQSHFSLPSDVFADIIDTNRQQRFLGTQFESLRNSIRDPEILASLDINNTSLAELLRLIKEQNTELLRVHSDFYRCMDAMEQDILGLRNPLSDALDVVLREVIKLIDSNTSLTLSMAALKAASDARDQELAKLRQRATDQDHVNSQLLDAISKLSAKLDTLPTEVARYCAESLDIDITDSAFTPDDHRTLNWLDRRLGRVSAKAGLSSPTRPEGEKPSEGEHITPQINLSSREETSKGAASKGEGTEVEMEVSASAENIEKEKGSSATNKEKETNNISVIEGEGTDHSLKVIEESKGETVPIKDKGKKKLTPEEAVAEEKRLKSIKIKQLADEGGINLPPPLKTMTLDRYSELAQKIAEEEAENEKGSTDMVVAQLSALEKSAKKKEEIKAMCIDWYHKALNNRRRPGKISDVKFLKPSKDCKAIRLVITRDDLNRSVERLDSLVRHGVSEWIEIMICLENSRNSLKPEVEKYITDLQTKFGTYRRTYKITHTPAEEKLIESMKSNLLPRSNTKSKSTREDVFAQMSKEGKAPNISFLDLSLPTLVPHLSTTVIRIAQIIPISAIDIYVAIGESKINRTQHEASLLMRIKIHFSEILSLSCRRLAKPSADSSSIEDPLNSANHACNTRKFRNALFKVPRSIGSIGVEKVRFSEFGGSGATVPDDCAKGHNRVA</sequence>
<evidence type="ECO:0000313" key="1">
    <source>
        <dbReference type="EMBL" id="KAI3735150.1"/>
    </source>
</evidence>